<dbReference type="InterPro" id="IPR036249">
    <property type="entry name" value="Thioredoxin-like_sf"/>
</dbReference>
<organism evidence="1 2">
    <name type="scientific">Mogibacterium timidum</name>
    <dbReference type="NCBI Taxonomy" id="35519"/>
    <lineage>
        <taxon>Bacteria</taxon>
        <taxon>Bacillati</taxon>
        <taxon>Bacillota</taxon>
        <taxon>Clostridia</taxon>
        <taxon>Peptostreptococcales</taxon>
        <taxon>Anaerovoracaceae</taxon>
        <taxon>Mogibacterium</taxon>
    </lineage>
</organism>
<dbReference type="Proteomes" id="UP000526307">
    <property type="component" value="Unassembled WGS sequence"/>
</dbReference>
<evidence type="ECO:0000313" key="1">
    <source>
        <dbReference type="EMBL" id="NWO23204.1"/>
    </source>
</evidence>
<dbReference type="SUPFAM" id="SSF52833">
    <property type="entry name" value="Thioredoxin-like"/>
    <property type="match status" value="1"/>
</dbReference>
<dbReference type="PROSITE" id="PS51354">
    <property type="entry name" value="GLUTAREDOXIN_2"/>
    <property type="match status" value="1"/>
</dbReference>
<proteinExistence type="predicted"/>
<comment type="caution">
    <text evidence="1">The sequence shown here is derived from an EMBL/GenBank/DDBJ whole genome shotgun (WGS) entry which is preliminary data.</text>
</comment>
<gene>
    <name evidence="1" type="ORF">HW270_03795</name>
</gene>
<name>A0A7Y8VR91_9FIRM</name>
<evidence type="ECO:0000313" key="2">
    <source>
        <dbReference type="Proteomes" id="UP000526307"/>
    </source>
</evidence>
<accession>A0A7Y8VR91</accession>
<keyword evidence="2" id="KW-1185">Reference proteome</keyword>
<dbReference type="EMBL" id="JABXYR010000001">
    <property type="protein sequence ID" value="NWO23204.1"/>
    <property type="molecule type" value="Genomic_DNA"/>
</dbReference>
<dbReference type="Gene3D" id="3.40.30.10">
    <property type="entry name" value="Glutaredoxin"/>
    <property type="match status" value="1"/>
</dbReference>
<dbReference type="RefSeq" id="WP_178978379.1">
    <property type="nucleotide sequence ID" value="NZ_CAUTAN010000027.1"/>
</dbReference>
<protein>
    <submittedName>
        <fullName evidence="1">Glutaredoxin</fullName>
    </submittedName>
</protein>
<sequence length="93" mass="10621">MKKITAFELAGCPYCVQGKKALADLIAENPDYGKVEIEWIEEGAHPEIIANYDYYATPSMFIGNEKLYEAHLFESYDECKEHIKDVLDTALTR</sequence>
<reference evidence="1 2" key="1">
    <citation type="submission" date="2020-06" db="EMBL/GenBank/DDBJ databases">
        <title>Mogibacterium timidum strain W9173 genomic sequence.</title>
        <authorList>
            <person name="Wade W.G."/>
            <person name="Johnston C.D."/>
            <person name="Chen T."/>
            <person name="Dewhirst F.E."/>
        </authorList>
    </citation>
    <scope>NUCLEOTIDE SEQUENCE [LARGE SCALE GENOMIC DNA]</scope>
    <source>
        <strain evidence="1 2">W9173</strain>
    </source>
</reference>
<dbReference type="AlphaFoldDB" id="A0A7Y8VR91"/>